<dbReference type="Proteomes" id="UP000620124">
    <property type="component" value="Unassembled WGS sequence"/>
</dbReference>
<dbReference type="EMBL" id="JACAZI010000007">
    <property type="protein sequence ID" value="KAF7355917.1"/>
    <property type="molecule type" value="Genomic_DNA"/>
</dbReference>
<feature type="domain" description="Endonuclease/exonuclease/phosphatase" evidence="2">
    <location>
        <begin position="393"/>
        <end position="630"/>
    </location>
</feature>
<dbReference type="Pfam" id="PF03372">
    <property type="entry name" value="Exo_endo_phos"/>
    <property type="match status" value="1"/>
</dbReference>
<dbReference type="InterPro" id="IPR036691">
    <property type="entry name" value="Endo/exonu/phosph_ase_sf"/>
</dbReference>
<dbReference type="AlphaFoldDB" id="A0A8H7D1G8"/>
<feature type="compositionally biased region" description="Polar residues" evidence="1">
    <location>
        <begin position="69"/>
        <end position="86"/>
    </location>
</feature>
<evidence type="ECO:0000256" key="1">
    <source>
        <dbReference type="SAM" id="MobiDB-lite"/>
    </source>
</evidence>
<keyword evidence="4" id="KW-1185">Reference proteome</keyword>
<accession>A0A8H7D1G8</accession>
<dbReference type="OrthoDB" id="3051112at2759"/>
<dbReference type="InterPro" id="IPR005135">
    <property type="entry name" value="Endo/exonuclease/phosphatase"/>
</dbReference>
<feature type="region of interest" description="Disordered" evidence="1">
    <location>
        <begin position="241"/>
        <end position="285"/>
    </location>
</feature>
<evidence type="ECO:0000259" key="2">
    <source>
        <dbReference type="Pfam" id="PF03372"/>
    </source>
</evidence>
<name>A0A8H7D1G8_9AGAR</name>
<protein>
    <recommendedName>
        <fullName evidence="2">Endonuclease/exonuclease/phosphatase domain-containing protein</fullName>
    </recommendedName>
</protein>
<organism evidence="3 4">
    <name type="scientific">Mycena venus</name>
    <dbReference type="NCBI Taxonomy" id="2733690"/>
    <lineage>
        <taxon>Eukaryota</taxon>
        <taxon>Fungi</taxon>
        <taxon>Dikarya</taxon>
        <taxon>Basidiomycota</taxon>
        <taxon>Agaricomycotina</taxon>
        <taxon>Agaricomycetes</taxon>
        <taxon>Agaricomycetidae</taxon>
        <taxon>Agaricales</taxon>
        <taxon>Marasmiineae</taxon>
        <taxon>Mycenaceae</taxon>
        <taxon>Mycena</taxon>
    </lineage>
</organism>
<evidence type="ECO:0000313" key="4">
    <source>
        <dbReference type="Proteomes" id="UP000620124"/>
    </source>
</evidence>
<reference evidence="3" key="1">
    <citation type="submission" date="2020-05" db="EMBL/GenBank/DDBJ databases">
        <title>Mycena genomes resolve the evolution of fungal bioluminescence.</title>
        <authorList>
            <person name="Tsai I.J."/>
        </authorList>
    </citation>
    <scope>NUCLEOTIDE SEQUENCE</scope>
    <source>
        <strain evidence="3">CCC161011</strain>
    </source>
</reference>
<feature type="region of interest" description="Disordered" evidence="1">
    <location>
        <begin position="1"/>
        <end position="114"/>
    </location>
</feature>
<dbReference type="GO" id="GO:0003824">
    <property type="term" value="F:catalytic activity"/>
    <property type="evidence" value="ECO:0007669"/>
    <property type="project" value="InterPro"/>
</dbReference>
<gene>
    <name evidence="3" type="ORF">MVEN_00920700</name>
</gene>
<dbReference type="Gene3D" id="3.60.10.10">
    <property type="entry name" value="Endonuclease/exonuclease/phosphatase"/>
    <property type="match status" value="1"/>
</dbReference>
<feature type="compositionally biased region" description="Basic and acidic residues" evidence="1">
    <location>
        <begin position="249"/>
        <end position="281"/>
    </location>
</feature>
<comment type="caution">
    <text evidence="3">The sequence shown here is derived from an EMBL/GenBank/DDBJ whole genome shotgun (WGS) entry which is preliminary data.</text>
</comment>
<evidence type="ECO:0000313" key="3">
    <source>
        <dbReference type="EMBL" id="KAF7355917.1"/>
    </source>
</evidence>
<proteinExistence type="predicted"/>
<sequence length="728" mass="80937">MSAARSTSEPPADMRVVKPLPKLKLRGPRAEDNDIPRAQSQPPNDGRPAQDERPIPVFNQPTVPPAPPSSSDRSMVAQTERTFTSRTRTDAPPAPKAPVARSESIIVNAEPAPSDVEVYAQTGLTRPPRNEPAKDHRERTDANQLALAVWVLRHQRLLEELRSEVGSKFKETLHRVEDMQRGQGTSIGSGWEDIILENRGAIEGLTHTVNDLQDTQTEFLSFRRQARLDIVNLQNATKDRPLQVSGVRRRAEESPERDQGSSKRARDDGQDKDRHSDRHDTVSQNDIHFWPVDEKKIRENGGPKQIALKALQYAKIDPKHMYSARAVPGLADTISIRFRDFATADSFIQAVRAEPEGMAGRNAMLAAASSHGKGKNKAAQRQNEDKYCLRILAWNIHGRLALKLSHEEICEIIRENDVSIFQETFLRPGDEDCVDLPPGYSIVSMARPNTPDFHQAWGGLAAVISDSVEYTVRHDLSAPDMIVIEFETFFLIGVYLPPVGSPWIQWSPTDPEQRLEQAVTVCTATTKYVVVEGDLNGRIGDKTSKDSVLGRYSLDPVVNTRGRWILRLCNDCGLTVVNGTVKEESFPGAFTSFQPLGRTVIDFALVSNALVDYIPDKSLRVRDAPNWSDHSQLWFEVPTRGAKRYKIPKATSVPIQYAPETELDRAAARLLTLTVTAKEATRRLYGSVLCNSNPVSVYMAASGRDAGKPYSKAGALKAALLSPLYFRL</sequence>
<dbReference type="SUPFAM" id="SSF56219">
    <property type="entry name" value="DNase I-like"/>
    <property type="match status" value="1"/>
</dbReference>